<evidence type="ECO:0000256" key="11">
    <source>
        <dbReference type="RuleBase" id="RU271113"/>
    </source>
</evidence>
<evidence type="ECO:0000313" key="14">
    <source>
        <dbReference type="EMBL" id="CCH61357.1"/>
    </source>
</evidence>
<evidence type="ECO:0000256" key="7">
    <source>
        <dbReference type="ARBA" id="ARBA00022853"/>
    </source>
</evidence>
<dbReference type="Gene3D" id="1.10.260.170">
    <property type="match status" value="1"/>
</dbReference>
<reference evidence="14 15" key="1">
    <citation type="journal article" date="2011" name="Proc. Natl. Acad. Sci. U.S.A.">
        <title>Evolutionary erosion of yeast sex chromosomes by mating-type switching accidents.</title>
        <authorList>
            <person name="Gordon J.L."/>
            <person name="Armisen D."/>
            <person name="Proux-Wera E."/>
            <person name="Oheigeartaigh S.S."/>
            <person name="Byrne K.P."/>
            <person name="Wolfe K.H."/>
        </authorList>
    </citation>
    <scope>NUCLEOTIDE SEQUENCE [LARGE SCALE GENOMIC DNA]</scope>
    <source>
        <strain evidence="15">ATCC 34711 / CBS 6284 / DSM 70876 / NBRC 10599 / NRRL Y-10934 / UCD 77-7</strain>
    </source>
</reference>
<dbReference type="GO" id="GO:0000077">
    <property type="term" value="P:DNA damage checkpoint signaling"/>
    <property type="evidence" value="ECO:0007669"/>
    <property type="project" value="TreeGrafter"/>
</dbReference>
<evidence type="ECO:0000256" key="6">
    <source>
        <dbReference type="ARBA" id="ARBA00022691"/>
    </source>
</evidence>
<evidence type="ECO:0000259" key="13">
    <source>
        <dbReference type="PROSITE" id="PS51569"/>
    </source>
</evidence>
<evidence type="ECO:0000256" key="3">
    <source>
        <dbReference type="ARBA" id="ARBA00020987"/>
    </source>
</evidence>
<dbReference type="RefSeq" id="XP_004180876.1">
    <property type="nucleotide sequence ID" value="XM_004180828.1"/>
</dbReference>
<organism evidence="14 15">
    <name type="scientific">Henningerozyma blattae (strain ATCC 34711 / CBS 6284 / DSM 70876 / NBRC 10599 / NRRL Y-10934 / UCD 77-7)</name>
    <name type="common">Yeast</name>
    <name type="synonym">Tetrapisispora blattae</name>
    <dbReference type="NCBI Taxonomy" id="1071380"/>
    <lineage>
        <taxon>Eukaryota</taxon>
        <taxon>Fungi</taxon>
        <taxon>Dikarya</taxon>
        <taxon>Ascomycota</taxon>
        <taxon>Saccharomycotina</taxon>
        <taxon>Saccharomycetes</taxon>
        <taxon>Saccharomycetales</taxon>
        <taxon>Saccharomycetaceae</taxon>
        <taxon>Henningerozyma</taxon>
    </lineage>
</organism>
<keyword evidence="7 11" id="KW-0156">Chromatin regulator</keyword>
<comment type="function">
    <text evidence="11">Histone methyltransferase that specifically trimethylates histone H3 to form H3K79me3. This methylation is required for telomere silencing and for the pachytene checkpoint during the meiotic cell cycle by allowing the recruitment of RAD9 to double strand breaks. Nucleosomes are preferred as substrate compared to free histone.</text>
</comment>
<dbReference type="Proteomes" id="UP000002866">
    <property type="component" value="Chromosome 5"/>
</dbReference>
<feature type="domain" description="DOT1" evidence="13">
    <location>
        <begin position="597"/>
        <end position="913"/>
    </location>
</feature>
<evidence type="ECO:0000256" key="12">
    <source>
        <dbReference type="SAM" id="MobiDB-lite"/>
    </source>
</evidence>
<dbReference type="InParanoid" id="I2H4Q5"/>
<comment type="similarity">
    <text evidence="11">Belongs to the class I-like SAM-binding methyltransferase superfamily. DOT1 family.</text>
</comment>
<evidence type="ECO:0000256" key="4">
    <source>
        <dbReference type="ARBA" id="ARBA00022603"/>
    </source>
</evidence>
<comment type="activity regulation">
    <text evidence="11">Ubiquitination of histone H2B to form H2BK123ub1 is required for efficient DOT1 methyltransferase activity on histone H3.</text>
</comment>
<dbReference type="STRING" id="1071380.I2H4Q5"/>
<sequence length="922" mass="106045">MNSKNAVSQTSIGINGISNSKISNDITGLLTPNKNPITPIESESDTFVSVTLNNTVLGSSDAKASNVTKQESNIIYTPPKSQSRGASQSHPLHVINSNVSDQNITIQSTSSDFIEEYKAYDENTKLNGCNNYVLTDKYSIQDDYGKGIIPSQLNRFEDSLPLPDSNLVTKKHKRKYMGLKDLLAGADHFINFYPTTQRTKNRIPEYSVTEPNKTPKDDLVKERGINQGSEVCTAKDSFGEVSRRTRNSQLNSVDKQKETKSHFEGNTTSNSNNSTSRFANNLKALLQDANYFVDNFQYIYPDSHIDDQSDLRKSNSNRRFRKRKPLSYDENHLKRDKSKYEKDAEKDRMVLKRILNVSDTEEEKYERKKSKGELNVVIKSSKKNILEGKINKREQNKDSYVTKVSRTSKLRFPGNRMNGRHIEENQNKLTYINSIDEIKLIHQHTKKGRKRGLVLQPSKKKRSRVTNSKTERVNSRSIQGSKKGIKPKQPHFKSLISVKSRIKSSIGEHSSMTTDAQALDESNLSEGSYFIPSREYKKINRYLFNLDYLNSHLNFDKTVTNSIEVSKSMNRYKSKELNPDSIVWLKNIIYPNFEEAYFIQFNSAVSRYNPMLEIGRIVEYTFLLFLPRQYENSISDKLIENMELALENEDESLFKSCVTQYNELVESIPRHEVLKKLKLFDNMIPKTFIHDFLYIIYTRSIHPNHNKLRQYKSFSSEVYGELLPNFLSVAFEQCQMKQEHVFMDLGCGVGNCTIQASLEYGCKLSFGCEIMKNASDIAEIQYDELTKRCELFGLQLGPIEFSLRQSFLGNDRVNELLPQCDILLLNNFLFDAKLNIEVEKLIQVLKPGTKVITLRNLKPHTYHEIPADSILNRLKVEKFSLSGNCVSWTDKGIEYYISTVMETITEETKEPYIGYWKSRKGR</sequence>
<dbReference type="AlphaFoldDB" id="I2H4Q5"/>
<dbReference type="InterPro" id="IPR025789">
    <property type="entry name" value="DOT1_dom"/>
</dbReference>
<dbReference type="InterPro" id="IPR030445">
    <property type="entry name" value="H3-K79_meTrfase"/>
</dbReference>
<dbReference type="InterPro" id="IPR029063">
    <property type="entry name" value="SAM-dependent_MTases_sf"/>
</dbReference>
<keyword evidence="4 11" id="KW-0489">Methyltransferase</keyword>
<feature type="compositionally biased region" description="Basic residues" evidence="12">
    <location>
        <begin position="315"/>
        <end position="325"/>
    </location>
</feature>
<dbReference type="GO" id="GO:0032259">
    <property type="term" value="P:methylation"/>
    <property type="evidence" value="ECO:0007669"/>
    <property type="project" value="UniProtKB-KW"/>
</dbReference>
<evidence type="ECO:0000313" key="15">
    <source>
        <dbReference type="Proteomes" id="UP000002866"/>
    </source>
</evidence>
<dbReference type="SUPFAM" id="SSF53335">
    <property type="entry name" value="S-adenosyl-L-methionine-dependent methyltransferases"/>
    <property type="match status" value="1"/>
</dbReference>
<evidence type="ECO:0000256" key="8">
    <source>
        <dbReference type="ARBA" id="ARBA00023242"/>
    </source>
</evidence>
<name>I2H4Q5_HENB6</name>
<dbReference type="HOGENOM" id="CLU_316462_0_0_1"/>
<feature type="compositionally biased region" description="Basic and acidic residues" evidence="12">
    <location>
        <begin position="326"/>
        <end position="341"/>
    </location>
</feature>
<feature type="region of interest" description="Disordered" evidence="12">
    <location>
        <begin position="305"/>
        <end position="341"/>
    </location>
</feature>
<dbReference type="GO" id="GO:0006281">
    <property type="term" value="P:DNA repair"/>
    <property type="evidence" value="ECO:0007669"/>
    <property type="project" value="TreeGrafter"/>
</dbReference>
<keyword evidence="15" id="KW-1185">Reference proteome</keyword>
<keyword evidence="8 11" id="KW-0539">Nucleus</keyword>
<dbReference type="PROSITE" id="PS51569">
    <property type="entry name" value="DOT1"/>
    <property type="match status" value="1"/>
</dbReference>
<evidence type="ECO:0000256" key="2">
    <source>
        <dbReference type="ARBA" id="ARBA00012190"/>
    </source>
</evidence>
<dbReference type="FunFam" id="3.40.50.150:FF:000033">
    <property type="entry name" value="Histone-lysine N-methyltransferase, H3 lysine-79 specific"/>
    <property type="match status" value="1"/>
</dbReference>
<feature type="compositionally biased region" description="Basic residues" evidence="12">
    <location>
        <begin position="447"/>
        <end position="464"/>
    </location>
</feature>
<dbReference type="PANTHER" id="PTHR21451:SF0">
    <property type="entry name" value="HISTONE-LYSINE N-METHYLTRANSFERASE, H3 LYSINE-79 SPECIFIC"/>
    <property type="match status" value="1"/>
</dbReference>
<dbReference type="GeneID" id="14496430"/>
<dbReference type="GO" id="GO:0140956">
    <property type="term" value="F:histone H3K79 trimethyltransferase activity"/>
    <property type="evidence" value="ECO:0007669"/>
    <property type="project" value="UniProtKB-EC"/>
</dbReference>
<comment type="miscellaneous">
    <text evidence="11">In contrast to other lysine histone methyltransferases, it does not contain a SET domain, suggesting the existence of another mechanism for methylation of lysine residues of histones.</text>
</comment>
<dbReference type="Pfam" id="PF08123">
    <property type="entry name" value="DOT1"/>
    <property type="match status" value="1"/>
</dbReference>
<evidence type="ECO:0000256" key="9">
    <source>
        <dbReference type="ARBA" id="ARBA00029821"/>
    </source>
</evidence>
<accession>I2H4Q5</accession>
<feature type="region of interest" description="Disordered" evidence="12">
    <location>
        <begin position="447"/>
        <end position="488"/>
    </location>
</feature>
<evidence type="ECO:0000256" key="1">
    <source>
        <dbReference type="ARBA" id="ARBA00004123"/>
    </source>
</evidence>
<feature type="compositionally biased region" description="Basic and acidic residues" evidence="12">
    <location>
        <begin position="254"/>
        <end position="263"/>
    </location>
</feature>
<dbReference type="GO" id="GO:0005634">
    <property type="term" value="C:nucleus"/>
    <property type="evidence" value="ECO:0007669"/>
    <property type="project" value="UniProtKB-SubCell"/>
</dbReference>
<proteinExistence type="inferred from homology"/>
<dbReference type="eggNOG" id="KOG3924">
    <property type="taxonomic scope" value="Eukaryota"/>
</dbReference>
<dbReference type="EC" id="2.1.1.360" evidence="2 11"/>
<evidence type="ECO:0000256" key="5">
    <source>
        <dbReference type="ARBA" id="ARBA00022679"/>
    </source>
</evidence>
<keyword evidence="6 11" id="KW-0949">S-adenosyl-L-methionine</keyword>
<dbReference type="EMBL" id="HE806320">
    <property type="protein sequence ID" value="CCH61357.1"/>
    <property type="molecule type" value="Genomic_DNA"/>
</dbReference>
<comment type="subcellular location">
    <subcellularLocation>
        <location evidence="1 11">Nucleus</location>
    </subcellularLocation>
</comment>
<feature type="region of interest" description="Disordered" evidence="12">
    <location>
        <begin position="236"/>
        <end position="275"/>
    </location>
</feature>
<feature type="compositionally biased region" description="Low complexity" evidence="12">
    <location>
        <begin position="266"/>
        <end position="275"/>
    </location>
</feature>
<evidence type="ECO:0000256" key="10">
    <source>
        <dbReference type="ARBA" id="ARBA00047770"/>
    </source>
</evidence>
<protein>
    <recommendedName>
        <fullName evidence="3 11">Histone-lysine N-methyltransferase, H3 lysine-79 specific</fullName>
        <ecNumber evidence="2 11">2.1.1.360</ecNumber>
    </recommendedName>
    <alternativeName>
        <fullName evidence="9 11">Histone H3-K79 methyltransferase</fullName>
    </alternativeName>
</protein>
<dbReference type="Gene3D" id="3.40.50.150">
    <property type="entry name" value="Vaccinia Virus protein VP39"/>
    <property type="match status" value="1"/>
</dbReference>
<dbReference type="CDD" id="cd02440">
    <property type="entry name" value="AdoMet_MTases"/>
    <property type="match status" value="1"/>
</dbReference>
<gene>
    <name evidence="14" type="primary">TBLA0E03030</name>
    <name evidence="14" type="ORF">TBLA_0E03030</name>
</gene>
<dbReference type="PANTHER" id="PTHR21451">
    <property type="entry name" value="HISTONE H3 METHYLTRANSFERASE"/>
    <property type="match status" value="1"/>
</dbReference>
<keyword evidence="5 11" id="KW-0808">Transferase</keyword>
<dbReference type="KEGG" id="tbl:TBLA_0E03030"/>
<comment type="catalytic activity">
    <reaction evidence="10 11">
        <text>L-lysyl(79)-[histone H3] + 3 S-adenosyl-L-methionine = N(6),N(6),N(6)-trimethyl-L-lysyl(79)-[histone H3] + 3 S-adenosyl-L-homocysteine + 3 H(+)</text>
        <dbReference type="Rhea" id="RHEA:60328"/>
        <dbReference type="Rhea" id="RHEA-COMP:15549"/>
        <dbReference type="Rhea" id="RHEA-COMP:15552"/>
        <dbReference type="ChEBI" id="CHEBI:15378"/>
        <dbReference type="ChEBI" id="CHEBI:29969"/>
        <dbReference type="ChEBI" id="CHEBI:57856"/>
        <dbReference type="ChEBI" id="CHEBI:59789"/>
        <dbReference type="ChEBI" id="CHEBI:61961"/>
        <dbReference type="EC" id="2.1.1.360"/>
    </reaction>
</comment>
<dbReference type="OrthoDB" id="443402at2759"/>